<gene>
    <name evidence="1" type="ORF">Y69_0134</name>
</gene>
<evidence type="ECO:0000313" key="1">
    <source>
        <dbReference type="EMBL" id="CAX67718.1"/>
    </source>
</evidence>
<protein>
    <submittedName>
        <fullName evidence="1">Uncharacterized protein</fullName>
    </submittedName>
</protein>
<organism evidence="1">
    <name type="scientific">Yersinia enterocolitica</name>
    <dbReference type="NCBI Taxonomy" id="630"/>
    <lineage>
        <taxon>Bacteria</taxon>
        <taxon>Pseudomonadati</taxon>
        <taxon>Pseudomonadota</taxon>
        <taxon>Gammaproteobacteria</taxon>
        <taxon>Enterobacterales</taxon>
        <taxon>Yersiniaceae</taxon>
        <taxon>Yersinia</taxon>
    </lineage>
</organism>
<proteinExistence type="predicted"/>
<accession>F2Q7Z1</accession>
<dbReference type="EMBL" id="FN298493">
    <property type="protein sequence ID" value="CAX67718.1"/>
    <property type="molecule type" value="Genomic_DNA"/>
</dbReference>
<sequence>MYPNIINLHLVGDSLDCGFFSGDIKKRNSLLDVNSNDKLIIVGHSDQYGYLEMSAERLEYILKELNLRQVGVIKLHSCYIGKANWMSEFKNELKDQRINFSYLCGPKGLYCYTPKYARKYKVLAGNISKNFKGTRYTLDNVDAYF</sequence>
<dbReference type="AlphaFoldDB" id="F2Q7Z1"/>
<reference evidence="1" key="1">
    <citation type="submission" date="2009-04" db="EMBL/GenBank/DDBJ databases">
        <title>Novel enterobacterial integrative and conjugative elements (ICEs), including a mobilisable relateive of SPI-7.</title>
        <authorList>
            <person name="Seth-Smith H.M."/>
        </authorList>
    </citation>
    <scope>NUCLEOTIDE SEQUENCE</scope>
    <source>
        <strain evidence="1">Y69</strain>
    </source>
</reference>
<name>F2Q7Z1_YEREN</name>